<evidence type="ECO:0000313" key="2">
    <source>
        <dbReference type="EMBL" id="SHF59120.1"/>
    </source>
</evidence>
<name>A0A1M5CWE3_9BACT</name>
<dbReference type="OrthoDB" id="680626at2"/>
<dbReference type="Pfam" id="PF12732">
    <property type="entry name" value="YtxH"/>
    <property type="match status" value="1"/>
</dbReference>
<dbReference type="Proteomes" id="UP000184048">
    <property type="component" value="Unassembled WGS sequence"/>
</dbReference>
<accession>A0A1M5CWE3</accession>
<dbReference type="STRING" id="1121884.SAMN02745131_03058"/>
<proteinExistence type="predicted"/>
<gene>
    <name evidence="2" type="ORF">SAMN02745131_03058</name>
</gene>
<feature type="transmembrane region" description="Helical" evidence="1">
    <location>
        <begin position="6"/>
        <end position="26"/>
    </location>
</feature>
<keyword evidence="1" id="KW-1133">Transmembrane helix</keyword>
<keyword evidence="1" id="KW-0812">Transmembrane</keyword>
<dbReference type="EMBL" id="FQUU01000013">
    <property type="protein sequence ID" value="SHF59120.1"/>
    <property type="molecule type" value="Genomic_DNA"/>
</dbReference>
<keyword evidence="3" id="KW-1185">Reference proteome</keyword>
<keyword evidence="1" id="KW-0472">Membrane</keyword>
<dbReference type="RefSeq" id="WP_072836194.1">
    <property type="nucleotide sequence ID" value="NZ_FQUU01000013.1"/>
</dbReference>
<dbReference type="AlphaFoldDB" id="A0A1M5CWE3"/>
<dbReference type="InterPro" id="IPR024623">
    <property type="entry name" value="YtxH"/>
</dbReference>
<evidence type="ECO:0000313" key="3">
    <source>
        <dbReference type="Proteomes" id="UP000184048"/>
    </source>
</evidence>
<organism evidence="2 3">
    <name type="scientific">Flavisolibacter ginsengisoli DSM 18119</name>
    <dbReference type="NCBI Taxonomy" id="1121884"/>
    <lineage>
        <taxon>Bacteria</taxon>
        <taxon>Pseudomonadati</taxon>
        <taxon>Bacteroidota</taxon>
        <taxon>Chitinophagia</taxon>
        <taxon>Chitinophagales</taxon>
        <taxon>Chitinophagaceae</taxon>
        <taxon>Flavisolibacter</taxon>
    </lineage>
</organism>
<sequence>MTTKSKIILGLVGAAAAGVVVGLLLAPDKGTELRSKISRKTGDWTSHLSDLFASAKDEVGNMARKGSRAAADAGNKFNNVTENFS</sequence>
<evidence type="ECO:0000256" key="1">
    <source>
        <dbReference type="SAM" id="Phobius"/>
    </source>
</evidence>
<protein>
    <submittedName>
        <fullName evidence="2">Gas vesicle protein</fullName>
    </submittedName>
</protein>
<reference evidence="2 3" key="1">
    <citation type="submission" date="2016-11" db="EMBL/GenBank/DDBJ databases">
        <authorList>
            <person name="Jaros S."/>
            <person name="Januszkiewicz K."/>
            <person name="Wedrychowicz H."/>
        </authorList>
    </citation>
    <scope>NUCLEOTIDE SEQUENCE [LARGE SCALE GENOMIC DNA]</scope>
    <source>
        <strain evidence="2 3">DSM 18119</strain>
    </source>
</reference>